<evidence type="ECO:0000259" key="8">
    <source>
        <dbReference type="PROSITE" id="PS50011"/>
    </source>
</evidence>
<feature type="compositionally biased region" description="Polar residues" evidence="7">
    <location>
        <begin position="304"/>
        <end position="320"/>
    </location>
</feature>
<feature type="compositionally biased region" description="Polar residues" evidence="7">
    <location>
        <begin position="228"/>
        <end position="241"/>
    </location>
</feature>
<dbReference type="GO" id="GO:0000776">
    <property type="term" value="C:kinetochore"/>
    <property type="evidence" value="ECO:0007669"/>
    <property type="project" value="EnsemblFungi"/>
</dbReference>
<dbReference type="GO" id="GO:0007094">
    <property type="term" value="P:mitotic spindle assembly checkpoint signaling"/>
    <property type="evidence" value="ECO:0007669"/>
    <property type="project" value="EnsemblFungi"/>
</dbReference>
<feature type="region of interest" description="Disordered" evidence="7">
    <location>
        <begin position="126"/>
        <end position="247"/>
    </location>
</feature>
<dbReference type="InterPro" id="IPR000719">
    <property type="entry name" value="Prot_kinase_dom"/>
</dbReference>
<dbReference type="InParanoid" id="A5DBX5"/>
<feature type="compositionally biased region" description="Basic and acidic residues" evidence="7">
    <location>
        <begin position="165"/>
        <end position="180"/>
    </location>
</feature>
<feature type="region of interest" description="Disordered" evidence="7">
    <location>
        <begin position="287"/>
        <end position="343"/>
    </location>
</feature>
<keyword evidence="4" id="KW-0418">Kinase</keyword>
<keyword evidence="3" id="KW-0547">Nucleotide-binding</keyword>
<dbReference type="GO" id="GO:0004712">
    <property type="term" value="F:protein serine/threonine/tyrosine kinase activity"/>
    <property type="evidence" value="ECO:0007669"/>
    <property type="project" value="EnsemblFungi"/>
</dbReference>
<dbReference type="GO" id="GO:0043515">
    <property type="term" value="F:kinetochore binding"/>
    <property type="evidence" value="ECO:0007669"/>
    <property type="project" value="EnsemblFungi"/>
</dbReference>
<dbReference type="GO" id="GO:0034501">
    <property type="term" value="P:protein localization to kinetochore"/>
    <property type="evidence" value="ECO:0007669"/>
    <property type="project" value="EnsemblFungi"/>
</dbReference>
<name>A5DBX5_PICGU</name>
<dbReference type="GO" id="GO:0033316">
    <property type="term" value="P:meiotic spindle assembly checkpoint signaling"/>
    <property type="evidence" value="ECO:0007669"/>
    <property type="project" value="TreeGrafter"/>
</dbReference>
<keyword evidence="5" id="KW-0067">ATP-binding</keyword>
<gene>
    <name evidence="9" type="ORF">PGUG_00780</name>
</gene>
<dbReference type="GO" id="GO:0005524">
    <property type="term" value="F:ATP binding"/>
    <property type="evidence" value="ECO:0007669"/>
    <property type="project" value="UniProtKB-KW"/>
</dbReference>
<dbReference type="InterPro" id="IPR011009">
    <property type="entry name" value="Kinase-like_dom_sf"/>
</dbReference>
<dbReference type="eggNOG" id="KOG0596">
    <property type="taxonomic scope" value="Eukaryota"/>
</dbReference>
<feature type="compositionally biased region" description="Polar residues" evidence="7">
    <location>
        <begin position="132"/>
        <end position="150"/>
    </location>
</feature>
<evidence type="ECO:0000256" key="2">
    <source>
        <dbReference type="ARBA" id="ARBA00022679"/>
    </source>
</evidence>
<dbReference type="VEuPathDB" id="FungiDB:PGUG_00780"/>
<evidence type="ECO:0000256" key="1">
    <source>
        <dbReference type="ARBA" id="ARBA00022527"/>
    </source>
</evidence>
<dbReference type="KEGG" id="pgu:PGUG_00780"/>
<keyword evidence="1" id="KW-0723">Serine/threonine-protein kinase</keyword>
<dbReference type="GO" id="GO:0005816">
    <property type="term" value="C:spindle pole body"/>
    <property type="evidence" value="ECO:0007669"/>
    <property type="project" value="EnsemblFungi"/>
</dbReference>
<dbReference type="OMA" id="YTSARIW"/>
<dbReference type="PROSITE" id="PS50011">
    <property type="entry name" value="PROTEIN_KINASE_DOM"/>
    <property type="match status" value="1"/>
</dbReference>
<dbReference type="FunFam" id="3.30.200.20:FF:000131">
    <property type="entry name" value="Dual specificity protein kinase TTK"/>
    <property type="match status" value="1"/>
</dbReference>
<dbReference type="GO" id="GO:0005634">
    <property type="term" value="C:nucleus"/>
    <property type="evidence" value="ECO:0007669"/>
    <property type="project" value="TreeGrafter"/>
</dbReference>
<dbReference type="InterPro" id="IPR008271">
    <property type="entry name" value="Ser/Thr_kinase_AS"/>
</dbReference>
<dbReference type="PROSITE" id="PS00108">
    <property type="entry name" value="PROTEIN_KINASE_ST"/>
    <property type="match status" value="1"/>
</dbReference>
<dbReference type="GO" id="GO:0030474">
    <property type="term" value="P:spindle pole body duplication"/>
    <property type="evidence" value="ECO:0007669"/>
    <property type="project" value="EnsemblFungi"/>
</dbReference>
<dbReference type="PANTHER" id="PTHR22974:SF21">
    <property type="entry name" value="DUAL SPECIFICITY PROTEIN KINASE TTK"/>
    <property type="match status" value="1"/>
</dbReference>
<dbReference type="RefSeq" id="XP_001487403.2">
    <property type="nucleotide sequence ID" value="XM_001487353.1"/>
</dbReference>
<accession>A5DBX5</accession>
<dbReference type="PANTHER" id="PTHR22974">
    <property type="entry name" value="MIXED LINEAGE PROTEIN KINASE"/>
    <property type="match status" value="1"/>
</dbReference>
<feature type="coiled-coil region" evidence="6">
    <location>
        <begin position="259"/>
        <end position="286"/>
    </location>
</feature>
<dbReference type="CDD" id="cd14131">
    <property type="entry name" value="PKc_Mps1"/>
    <property type="match status" value="1"/>
</dbReference>
<dbReference type="GeneID" id="5129077"/>
<dbReference type="SUPFAM" id="SSF56112">
    <property type="entry name" value="Protein kinase-like (PK-like)"/>
    <property type="match status" value="1"/>
</dbReference>
<dbReference type="GO" id="GO:0031134">
    <property type="term" value="P:sister chromatid biorientation"/>
    <property type="evidence" value="ECO:0007669"/>
    <property type="project" value="EnsemblFungi"/>
</dbReference>
<reference evidence="9 10" key="1">
    <citation type="journal article" date="2009" name="Nature">
        <title>Evolution of pathogenicity and sexual reproduction in eight Candida genomes.</title>
        <authorList>
            <person name="Butler G."/>
            <person name="Rasmussen M.D."/>
            <person name="Lin M.F."/>
            <person name="Santos M.A."/>
            <person name="Sakthikumar S."/>
            <person name="Munro C.A."/>
            <person name="Rheinbay E."/>
            <person name="Grabherr M."/>
            <person name="Forche A."/>
            <person name="Reedy J.L."/>
            <person name="Agrafioti I."/>
            <person name="Arnaud M.B."/>
            <person name="Bates S."/>
            <person name="Brown A.J."/>
            <person name="Brunke S."/>
            <person name="Costanzo M.C."/>
            <person name="Fitzpatrick D.A."/>
            <person name="de Groot P.W."/>
            <person name="Harris D."/>
            <person name="Hoyer L.L."/>
            <person name="Hube B."/>
            <person name="Klis F.M."/>
            <person name="Kodira C."/>
            <person name="Lennard N."/>
            <person name="Logue M.E."/>
            <person name="Martin R."/>
            <person name="Neiman A.M."/>
            <person name="Nikolaou E."/>
            <person name="Quail M.A."/>
            <person name="Quinn J."/>
            <person name="Santos M.C."/>
            <person name="Schmitzberger F.F."/>
            <person name="Sherlock G."/>
            <person name="Shah P."/>
            <person name="Silverstein K.A."/>
            <person name="Skrzypek M.S."/>
            <person name="Soll D."/>
            <person name="Staggs R."/>
            <person name="Stansfield I."/>
            <person name="Stumpf M.P."/>
            <person name="Sudbery P.E."/>
            <person name="Srikantha T."/>
            <person name="Zeng Q."/>
            <person name="Berman J."/>
            <person name="Berriman M."/>
            <person name="Heitman J."/>
            <person name="Gow N.A."/>
            <person name="Lorenz M.C."/>
            <person name="Birren B.W."/>
            <person name="Kellis M."/>
            <person name="Cuomo C.A."/>
        </authorList>
    </citation>
    <scope>NUCLEOTIDE SEQUENCE [LARGE SCALE GENOMIC DNA]</scope>
    <source>
        <strain evidence="10">ATCC 6260 / CBS 566 / DSM 6381 / JCM 1539 / NBRC 10279 / NRRL Y-324</strain>
    </source>
</reference>
<dbReference type="EMBL" id="CH408155">
    <property type="protein sequence ID" value="EDK36682.2"/>
    <property type="molecule type" value="Genomic_DNA"/>
</dbReference>
<dbReference type="OrthoDB" id="20524at2759"/>
<dbReference type="Gene3D" id="1.10.510.10">
    <property type="entry name" value="Transferase(Phosphotransferase) domain 1"/>
    <property type="match status" value="1"/>
</dbReference>
<organism evidence="9 10">
    <name type="scientific">Meyerozyma guilliermondii (strain ATCC 6260 / CBS 566 / DSM 6381 / JCM 1539 / NBRC 10279 / NRRL Y-324)</name>
    <name type="common">Yeast</name>
    <name type="synonym">Candida guilliermondii</name>
    <dbReference type="NCBI Taxonomy" id="294746"/>
    <lineage>
        <taxon>Eukaryota</taxon>
        <taxon>Fungi</taxon>
        <taxon>Dikarya</taxon>
        <taxon>Ascomycota</taxon>
        <taxon>Saccharomycotina</taxon>
        <taxon>Pichiomycetes</taxon>
        <taxon>Debaryomycetaceae</taxon>
        <taxon>Meyerozyma</taxon>
    </lineage>
</organism>
<dbReference type="AlphaFoldDB" id="A5DBX5"/>
<feature type="domain" description="Protein kinase" evidence="8">
    <location>
        <begin position="392"/>
        <end position="677"/>
    </location>
</feature>
<dbReference type="InterPro" id="IPR027084">
    <property type="entry name" value="Mps1_cat"/>
</dbReference>
<keyword evidence="2" id="KW-0808">Transferase</keyword>
<dbReference type="GO" id="GO:0004674">
    <property type="term" value="F:protein serine/threonine kinase activity"/>
    <property type="evidence" value="ECO:0007669"/>
    <property type="project" value="UniProtKB-KW"/>
</dbReference>
<dbReference type="GO" id="GO:0051225">
    <property type="term" value="P:spindle assembly"/>
    <property type="evidence" value="ECO:0007669"/>
    <property type="project" value="EnsemblFungi"/>
</dbReference>
<evidence type="ECO:0000256" key="7">
    <source>
        <dbReference type="SAM" id="MobiDB-lite"/>
    </source>
</evidence>
<evidence type="ECO:0000256" key="3">
    <source>
        <dbReference type="ARBA" id="ARBA00022741"/>
    </source>
</evidence>
<evidence type="ECO:0000313" key="10">
    <source>
        <dbReference type="Proteomes" id="UP000001997"/>
    </source>
</evidence>
<evidence type="ECO:0000256" key="6">
    <source>
        <dbReference type="SAM" id="Coils"/>
    </source>
</evidence>
<dbReference type="GO" id="GO:0005777">
    <property type="term" value="C:peroxisome"/>
    <property type="evidence" value="ECO:0007669"/>
    <property type="project" value="EnsemblFungi"/>
</dbReference>
<evidence type="ECO:0000256" key="5">
    <source>
        <dbReference type="ARBA" id="ARBA00022840"/>
    </source>
</evidence>
<dbReference type="STRING" id="294746.A5DBX5"/>
<dbReference type="Pfam" id="PF00069">
    <property type="entry name" value="Pkinase"/>
    <property type="match status" value="1"/>
</dbReference>
<sequence>MQSESRIFICTTVCLQARLITSRSVSDTLIETSSPQSYIIPYEMPSDDITPRPRKVVIKDNKFPFFEDDATFVPPALSSYSISLLNERTKPVPGSQVTGVYELDFPQSKGLKNKLSVHFGDRGSSGFPLNHDASSAPSHTSPGNSFSTHSPRLRRQELSNTHNSITDDHINSMDESEPRHNGSTSHTATTTPGEIFKQPQPRLSKRIRGSRHFGRSLGPPMRAPKVPESSNEENIASTPTPWHSKDNMFETGISVFTELRQHNNDVELWKEKESELRSRIDEQKRLNELDRMSKRTRNEDLEMASSNESSQHKTPPNSSSIRDKENLDKPEVQPRDVARRPLSHISSNVLNIPHEAESFRKPKAVRPGAFSAVPSSDDGKKRKYIAINGIQYEKLELMGRGGTSKVYKVKSMTNQRLYAIKKVTFDQFDDVCVKGFKGEIDLLTKLKGTERVVQLVDHVIGEGSIYLVMECGEIDLAHVFQNRLAATHPLDLNFVKFHSIEMLKCVRSVHDAGIVHSDLKPANFLFIKGVLKIIDFGIANAVPDHTANIYRESQIGTPNYMAPETLIGIGHVTPGLMNAENNMLKNKNTWRVGKPSDVWSCGCIMYQMIYGMPPYGGYSGNQRFMAIMNPQIKISYPSKGLGNVPVPKSAVELLQKCLARDPNERYTVEECLESDFLKPKIVSEAFVRDLVHSAVNFGYNSRNNGTGSITSDLYDRLVDTVLKGIEELNYG</sequence>
<dbReference type="SMART" id="SM00220">
    <property type="entry name" value="S_TKc"/>
    <property type="match status" value="1"/>
</dbReference>
<feature type="compositionally biased region" description="Basic and acidic residues" evidence="7">
    <location>
        <begin position="321"/>
        <end position="339"/>
    </location>
</feature>
<protein>
    <recommendedName>
        <fullName evidence="8">Protein kinase domain-containing protein</fullName>
    </recommendedName>
</protein>
<keyword evidence="6" id="KW-0175">Coiled coil</keyword>
<dbReference type="GO" id="GO:0051988">
    <property type="term" value="P:regulation of attachment of spindle microtubules to kinetochore"/>
    <property type="evidence" value="ECO:0007669"/>
    <property type="project" value="EnsemblFungi"/>
</dbReference>
<feature type="compositionally biased region" description="Basic and acidic residues" evidence="7">
    <location>
        <begin position="287"/>
        <end position="300"/>
    </location>
</feature>
<feature type="compositionally biased region" description="Basic residues" evidence="7">
    <location>
        <begin position="203"/>
        <end position="214"/>
    </location>
</feature>
<feature type="compositionally biased region" description="Polar residues" evidence="7">
    <location>
        <begin position="181"/>
        <end position="192"/>
    </location>
</feature>
<proteinExistence type="predicted"/>
<keyword evidence="10" id="KW-1185">Reference proteome</keyword>
<evidence type="ECO:0000256" key="4">
    <source>
        <dbReference type="ARBA" id="ARBA00022777"/>
    </source>
</evidence>
<evidence type="ECO:0000313" key="9">
    <source>
        <dbReference type="EMBL" id="EDK36682.2"/>
    </source>
</evidence>
<dbReference type="HOGENOM" id="CLU_019372_0_0_1"/>
<dbReference type="Gene3D" id="3.30.200.20">
    <property type="entry name" value="Phosphorylase Kinase, domain 1"/>
    <property type="match status" value="1"/>
</dbReference>
<dbReference type="Proteomes" id="UP000001997">
    <property type="component" value="Unassembled WGS sequence"/>
</dbReference>